<gene>
    <name evidence="2" type="ORF">GGD50_000207</name>
</gene>
<evidence type="ECO:0000313" key="3">
    <source>
        <dbReference type="Proteomes" id="UP000549882"/>
    </source>
</evidence>
<keyword evidence="2" id="KW-0418">Kinase</keyword>
<dbReference type="RefSeq" id="WP_246451034.1">
    <property type="nucleotide sequence ID" value="NZ_JACHBI010000001.1"/>
</dbReference>
<evidence type="ECO:0000259" key="1">
    <source>
        <dbReference type="Pfam" id="PF01636"/>
    </source>
</evidence>
<feature type="domain" description="Aminoglycoside phosphotransferase" evidence="1">
    <location>
        <begin position="33"/>
        <end position="86"/>
    </location>
</feature>
<keyword evidence="2" id="KW-0808">Transferase</keyword>
<dbReference type="Gene3D" id="3.90.1200.10">
    <property type="match status" value="1"/>
</dbReference>
<dbReference type="EMBL" id="JACHBI010000001">
    <property type="protein sequence ID" value="MBB5571631.1"/>
    <property type="molecule type" value="Genomic_DNA"/>
</dbReference>
<evidence type="ECO:0000313" key="2">
    <source>
        <dbReference type="EMBL" id="MBB5571631.1"/>
    </source>
</evidence>
<dbReference type="AlphaFoldDB" id="A0A7W8XLN0"/>
<reference evidence="2 3" key="1">
    <citation type="submission" date="2020-08" db="EMBL/GenBank/DDBJ databases">
        <title>Genomic Encyclopedia of Type Strains, Phase IV (KMG-V): Genome sequencing to study the core and pangenomes of soil and plant-associated prokaryotes.</title>
        <authorList>
            <person name="Whitman W."/>
        </authorList>
    </citation>
    <scope>NUCLEOTIDE SEQUENCE [LARGE SCALE GENOMIC DNA]</scope>
    <source>
        <strain evidence="2 3">SEMIA 4064</strain>
    </source>
</reference>
<dbReference type="SUPFAM" id="SSF56112">
    <property type="entry name" value="Protein kinase-like (PK-like)"/>
    <property type="match status" value="1"/>
</dbReference>
<keyword evidence="3" id="KW-1185">Reference proteome</keyword>
<organism evidence="2 3">
    <name type="scientific">Rhizobium paranaense</name>
    <dbReference type="NCBI Taxonomy" id="1650438"/>
    <lineage>
        <taxon>Bacteria</taxon>
        <taxon>Pseudomonadati</taxon>
        <taxon>Pseudomonadota</taxon>
        <taxon>Alphaproteobacteria</taxon>
        <taxon>Hyphomicrobiales</taxon>
        <taxon>Rhizobiaceae</taxon>
        <taxon>Rhizobium/Agrobacterium group</taxon>
        <taxon>Rhizobium</taxon>
    </lineage>
</organism>
<dbReference type="InterPro" id="IPR002575">
    <property type="entry name" value="Aminoglycoside_PTrfase"/>
</dbReference>
<proteinExistence type="predicted"/>
<dbReference type="InterPro" id="IPR011009">
    <property type="entry name" value="Kinase-like_dom_sf"/>
</dbReference>
<comment type="caution">
    <text evidence="2">The sequence shown here is derived from an EMBL/GenBank/DDBJ whole genome shotgun (WGS) entry which is preliminary data.</text>
</comment>
<dbReference type="Proteomes" id="UP000549882">
    <property type="component" value="Unassembled WGS sequence"/>
</dbReference>
<dbReference type="GO" id="GO:0016301">
    <property type="term" value="F:kinase activity"/>
    <property type="evidence" value="ECO:0007669"/>
    <property type="project" value="UniProtKB-KW"/>
</dbReference>
<name>A0A7W8XLN0_9HYPH</name>
<accession>A0A7W8XLN0</accession>
<dbReference type="Pfam" id="PF01636">
    <property type="entry name" value="APH"/>
    <property type="match status" value="1"/>
</dbReference>
<sequence>MTALRSAARLLRRYHDCTALFMPPMLEKDQTWQLPPRPPFEVICHGDFAPYNVVLNSGEVTDIIDFETAHPGPRDWDIAYAIYRWAPLSAGVAIEDLGGLDTQILRTRLFLDAYGLPAKERPVLPGMIIDRLNALVGFMEREAANGVERYRRNIEEGHDRIYRRDVAYISEHRDEIIAGLMD</sequence>
<protein>
    <submittedName>
        <fullName evidence="2">Aminoglycoside phosphotransferase (APT) family kinase protein</fullName>
    </submittedName>
</protein>